<dbReference type="AlphaFoldDB" id="A0A8B6MBU3"/>
<evidence type="ECO:0000313" key="2">
    <source>
        <dbReference type="Proteomes" id="UP000485880"/>
    </source>
</evidence>
<keyword evidence="2" id="KW-1185">Reference proteome</keyword>
<gene>
    <name evidence="1" type="ORF">MPC4_80178</name>
</gene>
<reference evidence="1 2" key="1">
    <citation type="submission" date="2019-05" db="EMBL/GenBank/DDBJ databases">
        <authorList>
            <person name="Farhan Ul Haque M."/>
        </authorList>
    </citation>
    <scope>NUCLEOTIDE SEQUENCE [LARGE SCALE GENOMIC DNA]</scope>
    <source>
        <strain evidence="1">2</strain>
    </source>
</reference>
<comment type="caution">
    <text evidence="1">The sequence shown here is derived from an EMBL/GenBank/DDBJ whole genome shotgun (WGS) entry which is preliminary data.</text>
</comment>
<organism evidence="1 2">
    <name type="scientific">Methylocella tundrae</name>
    <dbReference type="NCBI Taxonomy" id="227605"/>
    <lineage>
        <taxon>Bacteria</taxon>
        <taxon>Pseudomonadati</taxon>
        <taxon>Pseudomonadota</taxon>
        <taxon>Alphaproteobacteria</taxon>
        <taxon>Hyphomicrobiales</taxon>
        <taxon>Beijerinckiaceae</taxon>
        <taxon>Methylocella</taxon>
    </lineage>
</organism>
<dbReference type="Proteomes" id="UP000485880">
    <property type="component" value="Unassembled WGS sequence"/>
</dbReference>
<protein>
    <submittedName>
        <fullName evidence="1">Uncharacterized protein</fullName>
    </submittedName>
</protein>
<sequence length="128" mass="13820">MIRVTFDLLPGGDANRARTIGIMEIANIGIHGDGTADYAVALKKTPPFAGALRAAWKKGKVSSDDTALNAVMAGEDDELITALAMTCCSARCVPAGLTREIHEPRALRETDRARDDRGVGWLAVRWRE</sequence>
<accession>A0A8B6MBU3</accession>
<name>A0A8B6MBU3_METTU</name>
<proteinExistence type="predicted"/>
<evidence type="ECO:0000313" key="1">
    <source>
        <dbReference type="EMBL" id="VTZ52507.1"/>
    </source>
</evidence>
<dbReference type="EMBL" id="CABFMQ020000142">
    <property type="protein sequence ID" value="VTZ52507.1"/>
    <property type="molecule type" value="Genomic_DNA"/>
</dbReference>